<accession>W9V896</accession>
<dbReference type="STRING" id="1229521.D791_00542"/>
<keyword evidence="2" id="KW-1185">Reference proteome</keyword>
<proteinExistence type="predicted"/>
<gene>
    <name evidence="1" type="ORF">D791_00542</name>
</gene>
<protein>
    <submittedName>
        <fullName evidence="1">Uncharacterized protein</fullName>
    </submittedName>
</protein>
<reference evidence="2" key="1">
    <citation type="submission" date="2012-11" db="EMBL/GenBank/DDBJ databases">
        <authorList>
            <person name="Singh A."/>
            <person name="Pinnaka A.K."/>
            <person name="Vaidya B."/>
        </authorList>
    </citation>
    <scope>NUCLEOTIDE SEQUENCE [LARGE SCALE GENOMIC DNA]</scope>
    <source>
        <strain evidence="2">AK23</strain>
    </source>
</reference>
<reference evidence="1 2" key="2">
    <citation type="journal article" date="2015" name="Syst. Appl. Microbiol.">
        <title>Nitrincola nitratireducens sp. nov. isolated from a haloalkaline crater lake.</title>
        <authorList>
            <person name="Singh A."/>
            <person name="Vaidya B."/>
            <person name="Tanuku N.R."/>
            <person name="Pinnaka A.K."/>
        </authorList>
    </citation>
    <scope>NUCLEOTIDE SEQUENCE [LARGE SCALE GENOMIC DNA]</scope>
    <source>
        <strain evidence="1 2">AK23</strain>
    </source>
</reference>
<comment type="caution">
    <text evidence="1">The sequence shown here is derived from an EMBL/GenBank/DDBJ whole genome shotgun (WGS) entry which is preliminary data.</text>
</comment>
<dbReference type="Proteomes" id="UP000019464">
    <property type="component" value="Unassembled WGS sequence"/>
</dbReference>
<organism evidence="1 2">
    <name type="scientific">Nitrincola nitratireducens</name>
    <dbReference type="NCBI Taxonomy" id="1229521"/>
    <lineage>
        <taxon>Bacteria</taxon>
        <taxon>Pseudomonadati</taxon>
        <taxon>Pseudomonadota</taxon>
        <taxon>Gammaproteobacteria</taxon>
        <taxon>Oceanospirillales</taxon>
        <taxon>Oceanospirillaceae</taxon>
        <taxon>Nitrincola</taxon>
    </lineage>
</organism>
<evidence type="ECO:0000313" key="1">
    <source>
        <dbReference type="EMBL" id="EXJ12297.1"/>
    </source>
</evidence>
<evidence type="ECO:0000313" key="2">
    <source>
        <dbReference type="Proteomes" id="UP000019464"/>
    </source>
</evidence>
<name>W9V896_9GAMM</name>
<dbReference type="AlphaFoldDB" id="W9V896"/>
<dbReference type="EMBL" id="AONB01000002">
    <property type="protein sequence ID" value="EXJ12297.1"/>
    <property type="molecule type" value="Genomic_DNA"/>
</dbReference>
<sequence length="80" mass="8649">MICPFAPANWAGKAYQRWISIETPNSKWANFPAWRFDPKAKRIVLLAYGGKGMGKCVAAVETHGLANDALGGIASADQNK</sequence>